<sequence>MNKVTILCLCLCASLFLQSVAQTKHAEQTNYPAYEGLVMSGYQGWFRAEGDGSNAGFSHYFSGKEKVGIDMWPDMTEYEKTYPTPFKNADGTTAHLFSSYDKSTTDLHFKWMKDYGIDGVFMQRFVGYTRDERSRANSSIVLRNAFQAASSENRAIAIMYDLSGLKASGEDCSMIIEDWKYLVDELKVTNQESGNKTYLHHNGKPIVAIWGVGFPDRPYNIRNIGLQRLMDFLKYDPVYGGCAVMLGVPTFWRELNADCINDPYLHALIKQADIVLPWTIQRFTPLLHNDMDRFRDLIIDDIKWCNENNLQYVPSITPGFSWHNLSKYEFPDDVKPSGSIPRQGGRFFWQQISTSLLAGAKMLYVAMFDEVNEATAIFKTTNTPPVDDNAKFIDMDGVPSDHYLWLTGEAGKVLRGEKPLTTVMPKR</sequence>
<accession>A0A4Q6XGS3</accession>
<dbReference type="EMBL" id="SGIT01000003">
    <property type="protein sequence ID" value="RZF58703.1"/>
    <property type="molecule type" value="Genomic_DNA"/>
</dbReference>
<dbReference type="Gene3D" id="3.20.20.80">
    <property type="entry name" value="Glycosidases"/>
    <property type="match status" value="1"/>
</dbReference>
<feature type="signal peptide" evidence="1">
    <location>
        <begin position="1"/>
        <end position="26"/>
    </location>
</feature>
<dbReference type="OrthoDB" id="9783748at2"/>
<reference evidence="2 3" key="1">
    <citation type="submission" date="2019-02" db="EMBL/GenBank/DDBJ databases">
        <authorList>
            <person name="Li Y."/>
        </authorList>
    </citation>
    <scope>NUCLEOTIDE SEQUENCE [LARGE SCALE GENOMIC DNA]</scope>
    <source>
        <strain evidence="2 3">30C10-4-7</strain>
    </source>
</reference>
<comment type="caution">
    <text evidence="2">The sequence shown here is derived from an EMBL/GenBank/DDBJ whole genome shotgun (WGS) entry which is preliminary data.</text>
</comment>
<dbReference type="CDD" id="cd11576">
    <property type="entry name" value="GH99_GH71_like_2"/>
    <property type="match status" value="1"/>
</dbReference>
<name>A0A4Q6XGS3_9SPHI</name>
<proteinExistence type="predicted"/>
<gene>
    <name evidence="2" type="ORF">EWE74_15350</name>
</gene>
<organism evidence="2 3">
    <name type="scientific">Sphingobacterium corticibacterium</name>
    <dbReference type="NCBI Taxonomy" id="2484746"/>
    <lineage>
        <taxon>Bacteria</taxon>
        <taxon>Pseudomonadati</taxon>
        <taxon>Bacteroidota</taxon>
        <taxon>Sphingobacteriia</taxon>
        <taxon>Sphingobacteriales</taxon>
        <taxon>Sphingobacteriaceae</taxon>
        <taxon>Sphingobacterium</taxon>
    </lineage>
</organism>
<evidence type="ECO:0000256" key="1">
    <source>
        <dbReference type="SAM" id="SignalP"/>
    </source>
</evidence>
<keyword evidence="3" id="KW-1185">Reference proteome</keyword>
<dbReference type="AlphaFoldDB" id="A0A4Q6XGS3"/>
<protein>
    <submittedName>
        <fullName evidence="2">Xylosidase</fullName>
    </submittedName>
</protein>
<evidence type="ECO:0000313" key="3">
    <source>
        <dbReference type="Proteomes" id="UP000292855"/>
    </source>
</evidence>
<keyword evidence="1" id="KW-0732">Signal</keyword>
<feature type="chain" id="PRO_5020366727" evidence="1">
    <location>
        <begin position="27"/>
        <end position="427"/>
    </location>
</feature>
<dbReference type="Proteomes" id="UP000292855">
    <property type="component" value="Unassembled WGS sequence"/>
</dbReference>
<evidence type="ECO:0000313" key="2">
    <source>
        <dbReference type="EMBL" id="RZF58703.1"/>
    </source>
</evidence>
<dbReference type="RefSeq" id="WP_130142488.1">
    <property type="nucleotide sequence ID" value="NZ_SGIT01000003.1"/>
</dbReference>